<evidence type="ECO:0000256" key="15">
    <source>
        <dbReference type="ARBA" id="ARBA00023128"/>
    </source>
</evidence>
<evidence type="ECO:0000256" key="14">
    <source>
        <dbReference type="ARBA" id="ARBA00023075"/>
    </source>
</evidence>
<comment type="catalytic activity">
    <reaction evidence="17 18">
        <text>a ubiquinone + NADH + 5 H(+)(in) = a ubiquinol + NAD(+) + 4 H(+)(out)</text>
        <dbReference type="Rhea" id="RHEA:29091"/>
        <dbReference type="Rhea" id="RHEA-COMP:9565"/>
        <dbReference type="Rhea" id="RHEA-COMP:9566"/>
        <dbReference type="ChEBI" id="CHEBI:15378"/>
        <dbReference type="ChEBI" id="CHEBI:16389"/>
        <dbReference type="ChEBI" id="CHEBI:17976"/>
        <dbReference type="ChEBI" id="CHEBI:57540"/>
        <dbReference type="ChEBI" id="CHEBI:57945"/>
        <dbReference type="EC" id="7.1.1.2"/>
    </reaction>
</comment>
<feature type="transmembrane region" description="Helical" evidence="18">
    <location>
        <begin position="7"/>
        <end position="23"/>
    </location>
</feature>
<evidence type="ECO:0000259" key="19">
    <source>
        <dbReference type="Pfam" id="PF00361"/>
    </source>
</evidence>
<dbReference type="GO" id="GO:0008137">
    <property type="term" value="F:NADH dehydrogenase (ubiquinone) activity"/>
    <property type="evidence" value="ECO:0007669"/>
    <property type="project" value="UniProtKB-EC"/>
</dbReference>
<keyword evidence="11 18" id="KW-0249">Electron transport</keyword>
<evidence type="ECO:0000256" key="13">
    <source>
        <dbReference type="ARBA" id="ARBA00023027"/>
    </source>
</evidence>
<evidence type="ECO:0000256" key="3">
    <source>
        <dbReference type="ARBA" id="ARBA00007012"/>
    </source>
</evidence>
<dbReference type="EC" id="7.1.1.2" evidence="4 18"/>
<comment type="function">
    <text evidence="1">Core subunit of the mitochondrial membrane respiratory chain NADH dehydrogenase (Complex I) that is believed to belong to the minimal assembly required for catalysis. Complex I functions in the transfer of electrons from NADH to the respiratory chain. The immediate electron acceptor for the enzyme is believed to be ubiquinone.</text>
</comment>
<keyword evidence="6" id="KW-0813">Transport</keyword>
<organism evidence="20">
    <name type="scientific">Gargara sp. 16071360</name>
    <dbReference type="NCBI Taxonomy" id="2591928"/>
    <lineage>
        <taxon>Eukaryota</taxon>
        <taxon>Metazoa</taxon>
        <taxon>Ecdysozoa</taxon>
        <taxon>Arthropoda</taxon>
        <taxon>Hexapoda</taxon>
        <taxon>Insecta</taxon>
        <taxon>Pterygota</taxon>
        <taxon>Neoptera</taxon>
        <taxon>Paraneoptera</taxon>
        <taxon>Hemiptera</taxon>
        <taxon>Auchenorrhyncha</taxon>
        <taxon>Membracoidea</taxon>
        <taxon>Membracidae</taxon>
        <taxon>Gargara</taxon>
    </lineage>
</organism>
<evidence type="ECO:0000256" key="16">
    <source>
        <dbReference type="ARBA" id="ARBA00023136"/>
    </source>
</evidence>
<gene>
    <name evidence="20" type="primary">nad2</name>
</gene>
<keyword evidence="8 18" id="KW-0812">Transmembrane</keyword>
<dbReference type="PRINTS" id="PR01436">
    <property type="entry name" value="NADHDHGNASE2"/>
</dbReference>
<comment type="similarity">
    <text evidence="3 18">Belongs to the complex I subunit 2 family.</text>
</comment>
<keyword evidence="16 18" id="KW-0472">Membrane</keyword>
<evidence type="ECO:0000256" key="18">
    <source>
        <dbReference type="RuleBase" id="RU003403"/>
    </source>
</evidence>
<keyword evidence="10 18" id="KW-1278">Translocase</keyword>
<dbReference type="Pfam" id="PF00361">
    <property type="entry name" value="Proton_antipo_M"/>
    <property type="match status" value="1"/>
</dbReference>
<feature type="transmembrane region" description="Helical" evidence="18">
    <location>
        <begin position="58"/>
        <end position="79"/>
    </location>
</feature>
<feature type="transmembrane region" description="Helical" evidence="18">
    <location>
        <begin position="161"/>
        <end position="180"/>
    </location>
</feature>
<keyword evidence="9 18" id="KW-0999">Mitochondrion inner membrane</keyword>
<evidence type="ECO:0000256" key="17">
    <source>
        <dbReference type="ARBA" id="ARBA00049551"/>
    </source>
</evidence>
<sequence>MLMNLEILFNFCMVMGVTIAISSNNWVTIWLGIELSMMSFIPIMSKKFKLNSESCIKYFIIQSLSSSIMMMGVIMMSMLTLNTMVLLMSILLKLGVTPFHTWVVSIIEGMGYYPILLMLTLMKLAPINMLMYINENVNLFIIMGLMIGSISGLNQNSIKKILVYSSIFNMSLILSCTESLEIWSTYFSMYSISLMLTNYLIMKLNLNFINQMIINNFNISIKICCWFTLLSMGGFPPFMGFFGKLLVIKFMLAKNEFLNTAIMMMTSLMVMFFYTRMVIMSTIMFFNIPKWLVTTKLNFNSFIIITSIMLPLTLFNLKSLQGF</sequence>
<comment type="function">
    <text evidence="18">Core subunit of the mitochondrial membrane respiratory chain NADH dehydrogenase (Complex I) which catalyzes electron transfer from NADH through the respiratory chain, using ubiquinone as an electron acceptor. Essential for the catalytic activity and assembly of complex I.</text>
</comment>
<keyword evidence="13 18" id="KW-0520">NAD</keyword>
<evidence type="ECO:0000256" key="5">
    <source>
        <dbReference type="ARBA" id="ARBA00021008"/>
    </source>
</evidence>
<feature type="transmembrane region" description="Helical" evidence="18">
    <location>
        <begin position="137"/>
        <end position="154"/>
    </location>
</feature>
<proteinExistence type="inferred from homology"/>
<dbReference type="GO" id="GO:0005743">
    <property type="term" value="C:mitochondrial inner membrane"/>
    <property type="evidence" value="ECO:0007669"/>
    <property type="project" value="UniProtKB-SubCell"/>
</dbReference>
<keyword evidence="12 18" id="KW-1133">Transmembrane helix</keyword>
<protein>
    <recommendedName>
        <fullName evidence="5 18">NADH-ubiquinone oxidoreductase chain 2</fullName>
        <ecNumber evidence="4 18">7.1.1.2</ecNumber>
    </recommendedName>
</protein>
<accession>A0A516F086</accession>
<geneLocation type="mitochondrion" evidence="20"/>
<feature type="domain" description="NADH:quinone oxidoreductase/Mrp antiporter transmembrane" evidence="19">
    <location>
        <begin position="78"/>
        <end position="268"/>
    </location>
</feature>
<feature type="transmembrane region" description="Helical" evidence="18">
    <location>
        <begin position="297"/>
        <end position="317"/>
    </location>
</feature>
<evidence type="ECO:0000256" key="10">
    <source>
        <dbReference type="ARBA" id="ARBA00022967"/>
    </source>
</evidence>
<reference evidence="20" key="1">
    <citation type="journal article" date="2019" name="Mol. Phylogenet. Evol.">
        <title>Insights into the phylogeny of Hemiptera from increased mitogenomic taxon sampling.</title>
        <authorList>
            <person name="Song N."/>
            <person name="Zhang H."/>
            <person name="Zhao T."/>
        </authorList>
    </citation>
    <scope>NUCLEOTIDE SEQUENCE</scope>
</reference>
<feature type="transmembrane region" description="Helical" evidence="18">
    <location>
        <begin position="223"/>
        <end position="242"/>
    </location>
</feature>
<comment type="subcellular location">
    <subcellularLocation>
        <location evidence="2 18">Mitochondrion inner membrane</location>
        <topology evidence="2 18">Multi-pass membrane protein</topology>
    </subcellularLocation>
</comment>
<evidence type="ECO:0000256" key="2">
    <source>
        <dbReference type="ARBA" id="ARBA00004448"/>
    </source>
</evidence>
<evidence type="ECO:0000256" key="6">
    <source>
        <dbReference type="ARBA" id="ARBA00022448"/>
    </source>
</evidence>
<name>A0A516F086_9HEMI</name>
<feature type="transmembrane region" description="Helical" evidence="18">
    <location>
        <begin position="186"/>
        <end position="202"/>
    </location>
</feature>
<dbReference type="PANTHER" id="PTHR46552">
    <property type="entry name" value="NADH-UBIQUINONE OXIDOREDUCTASE CHAIN 2"/>
    <property type="match status" value="1"/>
</dbReference>
<evidence type="ECO:0000256" key="11">
    <source>
        <dbReference type="ARBA" id="ARBA00022982"/>
    </source>
</evidence>
<dbReference type="InterPro" id="IPR003917">
    <property type="entry name" value="NADH_UbQ_OxRdtase_chain2"/>
</dbReference>
<evidence type="ECO:0000256" key="7">
    <source>
        <dbReference type="ARBA" id="ARBA00022660"/>
    </source>
</evidence>
<dbReference type="InterPro" id="IPR001750">
    <property type="entry name" value="ND/Mrp_TM"/>
</dbReference>
<evidence type="ECO:0000313" key="20">
    <source>
        <dbReference type="EMBL" id="QDO72164.1"/>
    </source>
</evidence>
<keyword evidence="15 18" id="KW-0496">Mitochondrion</keyword>
<evidence type="ECO:0000256" key="9">
    <source>
        <dbReference type="ARBA" id="ARBA00022792"/>
    </source>
</evidence>
<feature type="transmembrane region" description="Helical" evidence="18">
    <location>
        <begin position="111"/>
        <end position="131"/>
    </location>
</feature>
<keyword evidence="7 18" id="KW-0679">Respiratory chain</keyword>
<evidence type="ECO:0000256" key="12">
    <source>
        <dbReference type="ARBA" id="ARBA00022989"/>
    </source>
</evidence>
<dbReference type="EMBL" id="MK251148">
    <property type="protein sequence ID" value="QDO72164.1"/>
    <property type="molecule type" value="Genomic_DNA"/>
</dbReference>
<evidence type="ECO:0000256" key="8">
    <source>
        <dbReference type="ARBA" id="ARBA00022692"/>
    </source>
</evidence>
<dbReference type="GO" id="GO:0006120">
    <property type="term" value="P:mitochondrial electron transport, NADH to ubiquinone"/>
    <property type="evidence" value="ECO:0007669"/>
    <property type="project" value="InterPro"/>
</dbReference>
<feature type="transmembrane region" description="Helical" evidence="18">
    <location>
        <begin position="262"/>
        <end position="285"/>
    </location>
</feature>
<evidence type="ECO:0000256" key="1">
    <source>
        <dbReference type="ARBA" id="ARBA00003257"/>
    </source>
</evidence>
<dbReference type="InterPro" id="IPR050175">
    <property type="entry name" value="Complex_I_Subunit_2"/>
</dbReference>
<dbReference type="PANTHER" id="PTHR46552:SF1">
    <property type="entry name" value="NADH-UBIQUINONE OXIDOREDUCTASE CHAIN 2"/>
    <property type="match status" value="1"/>
</dbReference>
<dbReference type="AlphaFoldDB" id="A0A516F086"/>
<keyword evidence="14 18" id="KW-0830">Ubiquinone</keyword>
<evidence type="ECO:0000256" key="4">
    <source>
        <dbReference type="ARBA" id="ARBA00012944"/>
    </source>
</evidence>